<dbReference type="PANTHER" id="PTHR45878:SF1">
    <property type="entry name" value="ZINC FINGER PROTEIN WIP2"/>
    <property type="match status" value="1"/>
</dbReference>
<keyword evidence="5" id="KW-0862">Zinc</keyword>
<proteinExistence type="inferred from homology"/>
<comment type="similarity">
    <text evidence="9">Belongs to the WIP C2H2-type zinc-finger protein family.</text>
</comment>
<dbReference type="Pfam" id="PF22995">
    <property type="entry name" value="C2CH-3rd_BIRD-IDD"/>
    <property type="match status" value="1"/>
</dbReference>
<feature type="region of interest" description="Disordered" evidence="11">
    <location>
        <begin position="193"/>
        <end position="227"/>
    </location>
</feature>
<accession>A0A9D4V6V3</accession>
<reference evidence="13" key="1">
    <citation type="submission" date="2021-01" db="EMBL/GenBank/DDBJ databases">
        <title>Adiantum capillus-veneris genome.</title>
        <authorList>
            <person name="Fang Y."/>
            <person name="Liao Q."/>
        </authorList>
    </citation>
    <scope>NUCLEOTIDE SEQUENCE</scope>
    <source>
        <strain evidence="13">H3</strain>
        <tissue evidence="13">Leaf</tissue>
    </source>
</reference>
<keyword evidence="8" id="KW-0539">Nucleus</keyword>
<keyword evidence="7" id="KW-0804">Transcription</keyword>
<feature type="compositionally biased region" description="Low complexity" evidence="11">
    <location>
        <begin position="46"/>
        <end position="60"/>
    </location>
</feature>
<organism evidence="13 14">
    <name type="scientific">Adiantum capillus-veneris</name>
    <name type="common">Maidenhair fern</name>
    <dbReference type="NCBI Taxonomy" id="13818"/>
    <lineage>
        <taxon>Eukaryota</taxon>
        <taxon>Viridiplantae</taxon>
        <taxon>Streptophyta</taxon>
        <taxon>Embryophyta</taxon>
        <taxon>Tracheophyta</taxon>
        <taxon>Polypodiopsida</taxon>
        <taxon>Polypodiidae</taxon>
        <taxon>Polypodiales</taxon>
        <taxon>Pteridineae</taxon>
        <taxon>Pteridaceae</taxon>
        <taxon>Vittarioideae</taxon>
        <taxon>Adiantum</taxon>
    </lineage>
</organism>
<dbReference type="Gene3D" id="3.30.160.60">
    <property type="entry name" value="Classic Zinc Finger"/>
    <property type="match status" value="2"/>
</dbReference>
<dbReference type="PROSITE" id="PS50157">
    <property type="entry name" value="ZINC_FINGER_C2H2_2"/>
    <property type="match status" value="2"/>
</dbReference>
<dbReference type="PROSITE" id="PS00028">
    <property type="entry name" value="ZINC_FINGER_C2H2_1"/>
    <property type="match status" value="1"/>
</dbReference>
<comment type="subcellular location">
    <subcellularLocation>
        <location evidence="1">Nucleus</location>
    </subcellularLocation>
</comment>
<name>A0A9D4V6V3_ADICA</name>
<evidence type="ECO:0000313" key="14">
    <source>
        <dbReference type="Proteomes" id="UP000886520"/>
    </source>
</evidence>
<evidence type="ECO:0000256" key="10">
    <source>
        <dbReference type="PROSITE-ProRule" id="PRU00042"/>
    </source>
</evidence>
<evidence type="ECO:0000313" key="13">
    <source>
        <dbReference type="EMBL" id="KAI5080555.1"/>
    </source>
</evidence>
<keyword evidence="14" id="KW-1185">Reference proteome</keyword>
<dbReference type="GO" id="GO:0008270">
    <property type="term" value="F:zinc ion binding"/>
    <property type="evidence" value="ECO:0007669"/>
    <property type="project" value="UniProtKB-KW"/>
</dbReference>
<dbReference type="InterPro" id="IPR059161">
    <property type="entry name" value="Znf-C2H2_STOP1/2_3rd"/>
</dbReference>
<feature type="region of interest" description="Disordered" evidence="11">
    <location>
        <begin position="41"/>
        <end position="79"/>
    </location>
</feature>
<evidence type="ECO:0000259" key="12">
    <source>
        <dbReference type="PROSITE" id="PS50157"/>
    </source>
</evidence>
<dbReference type="SMART" id="SM00355">
    <property type="entry name" value="ZnF_C2H2"/>
    <property type="match status" value="2"/>
</dbReference>
<dbReference type="InterPro" id="IPR036236">
    <property type="entry name" value="Znf_C2H2_sf"/>
</dbReference>
<dbReference type="Proteomes" id="UP000886520">
    <property type="component" value="Chromosome 4"/>
</dbReference>
<dbReference type="EMBL" id="JABFUD020000004">
    <property type="protein sequence ID" value="KAI5080555.1"/>
    <property type="molecule type" value="Genomic_DNA"/>
</dbReference>
<feature type="domain" description="C2H2-type" evidence="12">
    <location>
        <begin position="318"/>
        <end position="345"/>
    </location>
</feature>
<evidence type="ECO:0000256" key="1">
    <source>
        <dbReference type="ARBA" id="ARBA00004123"/>
    </source>
</evidence>
<evidence type="ECO:0000256" key="7">
    <source>
        <dbReference type="ARBA" id="ARBA00023163"/>
    </source>
</evidence>
<dbReference type="InterPro" id="IPR055187">
    <property type="entry name" value="C2CH-3rd_BIRD-IDD"/>
</dbReference>
<gene>
    <name evidence="13" type="ORF">GOP47_0003738</name>
</gene>
<evidence type="ECO:0000256" key="8">
    <source>
        <dbReference type="ARBA" id="ARBA00023242"/>
    </source>
</evidence>
<feature type="compositionally biased region" description="Low complexity" evidence="11">
    <location>
        <begin position="68"/>
        <end position="78"/>
    </location>
</feature>
<keyword evidence="4 10" id="KW-0863">Zinc-finger</keyword>
<evidence type="ECO:0000256" key="4">
    <source>
        <dbReference type="ARBA" id="ARBA00022771"/>
    </source>
</evidence>
<keyword evidence="2" id="KW-0479">Metal-binding</keyword>
<dbReference type="AlphaFoldDB" id="A0A9D4V6V3"/>
<keyword evidence="6" id="KW-0805">Transcription regulation</keyword>
<dbReference type="Pfam" id="PF23115">
    <property type="entry name" value="zf-C2H2_STOP2_3rd"/>
    <property type="match status" value="1"/>
</dbReference>
<dbReference type="Pfam" id="PF00096">
    <property type="entry name" value="zf-C2H2"/>
    <property type="match status" value="1"/>
</dbReference>
<dbReference type="GO" id="GO:0005634">
    <property type="term" value="C:nucleus"/>
    <property type="evidence" value="ECO:0007669"/>
    <property type="project" value="UniProtKB-SubCell"/>
</dbReference>
<evidence type="ECO:0000256" key="3">
    <source>
        <dbReference type="ARBA" id="ARBA00022737"/>
    </source>
</evidence>
<dbReference type="InterPro" id="IPR013087">
    <property type="entry name" value="Znf_C2H2_type"/>
</dbReference>
<dbReference type="PANTHER" id="PTHR45878">
    <property type="entry name" value="ZINC FINGER PROTEIN WIP2"/>
    <property type="match status" value="1"/>
</dbReference>
<comment type="caution">
    <text evidence="13">The sequence shown here is derived from an EMBL/GenBank/DDBJ whole genome shotgun (WGS) entry which is preliminary data.</text>
</comment>
<evidence type="ECO:0000256" key="9">
    <source>
        <dbReference type="ARBA" id="ARBA00023452"/>
    </source>
</evidence>
<dbReference type="OrthoDB" id="6077919at2759"/>
<evidence type="ECO:0000256" key="11">
    <source>
        <dbReference type="SAM" id="MobiDB-lite"/>
    </source>
</evidence>
<keyword evidence="3" id="KW-0677">Repeat</keyword>
<dbReference type="FunFam" id="3.30.160.60:FF:000523">
    <property type="entry name" value="Zinc finger protein WIP2"/>
    <property type="match status" value="1"/>
</dbReference>
<dbReference type="SUPFAM" id="SSF57667">
    <property type="entry name" value="beta-beta-alpha zinc fingers"/>
    <property type="match status" value="2"/>
</dbReference>
<evidence type="ECO:0000256" key="2">
    <source>
        <dbReference type="ARBA" id="ARBA00022723"/>
    </source>
</evidence>
<dbReference type="GO" id="GO:0003700">
    <property type="term" value="F:DNA-binding transcription factor activity"/>
    <property type="evidence" value="ECO:0007669"/>
    <property type="project" value="InterPro"/>
</dbReference>
<sequence>MAEPRSSCSSLHQIYGGLPFSKQTIMFTEWLKPHAESPIQSELPKAAAMSSSASSGGQQSHYSGNLPSASSSSSSSLSQYTQFLLPQQHDQQPQPQVQGVNVIKAPSGADAHVTARISCSSPPVLEALPLLNSLSSPARSSAVYCHFESSHADDTSSMQRTADLLPKAEANCSRDSSEESNENAAVGLHIGLSSKLDDPHHHFHHHGSAPHGHTGGDNDHKQYHNHAGNSTAMLGTSNTEYGGHVGTHQLGANSYGILSVASTGACPGSGGIDASNLQCSYVREAPTITRPAALLGALAEGQFWIPTPSQILIGPTQFACPVCNKTFNRYNNMQMHMWGHGSQYRRGPDSLKGTQPTAMLRLPCFCCAPGCRNHIEHPRAKPLKDFRTLQTHYKRKHGMKPFSCRKCGKAFAVRGDWRTHEKNCGKLWLCICGSDFKHKRSLKDHIRAFGRGHGPLHPVLDGFMDMDFLNQHGAPATSAPGNPQQIYKVGCNILSNMEDEDPSLGSL</sequence>
<dbReference type="InterPro" id="IPR043584">
    <property type="entry name" value="WIP1/2/3/4/5/6"/>
</dbReference>
<protein>
    <recommendedName>
        <fullName evidence="12">C2H2-type domain-containing protein</fullName>
    </recommendedName>
</protein>
<evidence type="ECO:0000256" key="6">
    <source>
        <dbReference type="ARBA" id="ARBA00023015"/>
    </source>
</evidence>
<evidence type="ECO:0000256" key="5">
    <source>
        <dbReference type="ARBA" id="ARBA00022833"/>
    </source>
</evidence>
<feature type="domain" description="C2H2-type" evidence="12">
    <location>
        <begin position="402"/>
        <end position="422"/>
    </location>
</feature>